<protein>
    <recommendedName>
        <fullName evidence="1">UBC core domain-containing protein</fullName>
    </recommendedName>
</protein>
<dbReference type="SUPFAM" id="SSF54495">
    <property type="entry name" value="UBC-like"/>
    <property type="match status" value="1"/>
</dbReference>
<dbReference type="OrthoDB" id="10069349at2759"/>
<feature type="domain" description="UBC core" evidence="1">
    <location>
        <begin position="1"/>
        <end position="126"/>
    </location>
</feature>
<sequence length="139" mass="15255">MNSNVSTLTSGPPVGIRFFTITESMTDVRVSIEGPEDLPAVPPKGYFLLKIFHPHISSNGGVCAHALKTNLKAGLGVRHILLPIQCLLSHLKPQLAQNEDPRHYLHWGHVISYPCAAVLCSPTTVWYTLGFPYSRLDAP</sequence>
<dbReference type="PROSITE" id="PS50127">
    <property type="entry name" value="UBC_2"/>
    <property type="match status" value="1"/>
</dbReference>
<dbReference type="Pfam" id="PF00179">
    <property type="entry name" value="UQ_con"/>
    <property type="match status" value="1"/>
</dbReference>
<reference evidence="2" key="2">
    <citation type="submission" date="2025-09" db="UniProtKB">
        <authorList>
            <consortium name="Ensembl"/>
        </authorList>
    </citation>
    <scope>IDENTIFICATION</scope>
</reference>
<dbReference type="InterPro" id="IPR000608">
    <property type="entry name" value="UBC"/>
</dbReference>
<dbReference type="Ensembl" id="ENSLLET00000035732.1">
    <property type="protein sequence ID" value="ENSLLEP00000034423.1"/>
    <property type="gene ID" value="ENSLLEG00000021740.1"/>
</dbReference>
<keyword evidence="3" id="KW-1185">Reference proteome</keyword>
<name>A0A8C5QAJ6_9ANUR</name>
<dbReference type="Proteomes" id="UP000694569">
    <property type="component" value="Unplaced"/>
</dbReference>
<dbReference type="GeneTree" id="ENSGT01010000229047"/>
<evidence type="ECO:0000313" key="3">
    <source>
        <dbReference type="Proteomes" id="UP000694569"/>
    </source>
</evidence>
<reference evidence="2" key="1">
    <citation type="submission" date="2025-08" db="UniProtKB">
        <authorList>
            <consortium name="Ensembl"/>
        </authorList>
    </citation>
    <scope>IDENTIFICATION</scope>
</reference>
<dbReference type="Gene3D" id="3.10.110.10">
    <property type="entry name" value="Ubiquitin Conjugating Enzyme"/>
    <property type="match status" value="1"/>
</dbReference>
<organism evidence="2 3">
    <name type="scientific">Leptobrachium leishanense</name>
    <name type="common">Leishan spiny toad</name>
    <dbReference type="NCBI Taxonomy" id="445787"/>
    <lineage>
        <taxon>Eukaryota</taxon>
        <taxon>Metazoa</taxon>
        <taxon>Chordata</taxon>
        <taxon>Craniata</taxon>
        <taxon>Vertebrata</taxon>
        <taxon>Euteleostomi</taxon>
        <taxon>Amphibia</taxon>
        <taxon>Batrachia</taxon>
        <taxon>Anura</taxon>
        <taxon>Pelobatoidea</taxon>
        <taxon>Megophryidae</taxon>
        <taxon>Leptobrachium</taxon>
    </lineage>
</organism>
<evidence type="ECO:0000313" key="2">
    <source>
        <dbReference type="Ensembl" id="ENSLLEP00000034423.1"/>
    </source>
</evidence>
<proteinExistence type="predicted"/>
<dbReference type="InterPro" id="IPR016135">
    <property type="entry name" value="UBQ-conjugating_enzyme/RWD"/>
</dbReference>
<dbReference type="AlphaFoldDB" id="A0A8C5QAJ6"/>
<accession>A0A8C5QAJ6</accession>
<evidence type="ECO:0000259" key="1">
    <source>
        <dbReference type="PROSITE" id="PS50127"/>
    </source>
</evidence>